<feature type="compositionally biased region" description="Low complexity" evidence="5">
    <location>
        <begin position="179"/>
        <end position="191"/>
    </location>
</feature>
<comment type="subcellular location">
    <subcellularLocation>
        <location evidence="1">Nucleus</location>
    </subcellularLocation>
</comment>
<name>A0A5M6CDK6_9TREE</name>
<sequence>MSQLWHTIVDTIRQLPSEETRLTLSQKPTMDDAVDKLTHLITLRRGGVGNEKGLSVEPPSLIISGPPTQRAGTPSSTTLGGGGGGGVSTPGSIGGGNHKRKRKTSFSTSPVPPSHHGESLSAGTGGGGGGRGSTPMSREATGKQRREMYYDQLPLQPGRKVAFKLPANKTKADGGGAGDDTTTTMITSTSSGAGGGVGGGIGGSASGDDWILATVKRCIQQDRMRYEVQDVDDGNAYNTTLRSIIPLPDPTSPTHLSSHPSNLEDFPRDSQVLALYPDTTSFYRATVVSAPIPGTGNGLGVRGGNGRAEPGAKKGLYRLAFVDDDGNVLEVQKDYVVAFPS</sequence>
<dbReference type="FunFam" id="2.30.30.140:FF:000122">
    <property type="entry name" value="Unplaced genomic scaffold supercont2.16, whole genome shotgun sequence"/>
    <property type="match status" value="1"/>
</dbReference>
<dbReference type="Pfam" id="PF07039">
    <property type="entry name" value="SGF29_Tudor"/>
    <property type="match status" value="1"/>
</dbReference>
<dbReference type="InterPro" id="IPR047287">
    <property type="entry name" value="Tudor_SGF29_rpt2"/>
</dbReference>
<dbReference type="KEGG" id="ksn:43585678"/>
<dbReference type="Proteomes" id="UP000322225">
    <property type="component" value="Chromosome 5"/>
</dbReference>
<dbReference type="PANTHER" id="PTHR21539:SF0">
    <property type="entry name" value="SAGA-ASSOCIATED FACTOR 29"/>
    <property type="match status" value="1"/>
</dbReference>
<accession>A0A5M6CDK6</accession>
<evidence type="ECO:0000313" key="6">
    <source>
        <dbReference type="EMBL" id="WWD18732.1"/>
    </source>
</evidence>
<dbReference type="PROSITE" id="PS51518">
    <property type="entry name" value="SGF29_C"/>
    <property type="match status" value="1"/>
</dbReference>
<feature type="compositionally biased region" description="Gly residues" evidence="5">
    <location>
        <begin position="79"/>
        <end position="96"/>
    </location>
</feature>
<feature type="compositionally biased region" description="Gly residues" evidence="5">
    <location>
        <begin position="123"/>
        <end position="132"/>
    </location>
</feature>
<evidence type="ECO:0000256" key="1">
    <source>
        <dbReference type="ARBA" id="ARBA00004123"/>
    </source>
</evidence>
<keyword evidence="3" id="KW-0804">Transcription</keyword>
<dbReference type="CDD" id="cd20394">
    <property type="entry name" value="Tudor_SGF29_rpt2"/>
    <property type="match status" value="1"/>
</dbReference>
<dbReference type="GO" id="GO:0000124">
    <property type="term" value="C:SAGA complex"/>
    <property type="evidence" value="ECO:0007669"/>
    <property type="project" value="InterPro"/>
</dbReference>
<feature type="region of interest" description="Disordered" evidence="5">
    <location>
        <begin position="49"/>
        <end position="142"/>
    </location>
</feature>
<dbReference type="InterPro" id="IPR037802">
    <property type="entry name" value="SGF29"/>
</dbReference>
<dbReference type="GeneID" id="43585678"/>
<evidence type="ECO:0000256" key="3">
    <source>
        <dbReference type="ARBA" id="ARBA00023163"/>
    </source>
</evidence>
<dbReference type="CDD" id="cd20393">
    <property type="entry name" value="Tudor_SGF29_rpt1"/>
    <property type="match status" value="1"/>
</dbReference>
<evidence type="ECO:0000313" key="7">
    <source>
        <dbReference type="Proteomes" id="UP000322225"/>
    </source>
</evidence>
<gene>
    <name evidence="6" type="ORF">CI109_103186</name>
</gene>
<reference evidence="6" key="1">
    <citation type="submission" date="2017-08" db="EMBL/GenBank/DDBJ databases">
        <authorList>
            <person name="Cuomo C."/>
            <person name="Billmyre B."/>
            <person name="Heitman J."/>
        </authorList>
    </citation>
    <scope>NUCLEOTIDE SEQUENCE</scope>
    <source>
        <strain evidence="6">CBS 12478</strain>
    </source>
</reference>
<reference evidence="6" key="2">
    <citation type="submission" date="2024-01" db="EMBL/GenBank/DDBJ databases">
        <title>Comparative genomics of Cryptococcus and Kwoniella reveals pathogenesis evolution and contrasting modes of karyotype evolution via chromosome fusion or intercentromeric recombination.</title>
        <authorList>
            <person name="Coelho M.A."/>
            <person name="David-Palma M."/>
            <person name="Shea T."/>
            <person name="Bowers K."/>
            <person name="McGinley-Smith S."/>
            <person name="Mohammad A.W."/>
            <person name="Gnirke A."/>
            <person name="Yurkov A.M."/>
            <person name="Nowrousian M."/>
            <person name="Sun S."/>
            <person name="Cuomo C.A."/>
            <person name="Heitman J."/>
        </authorList>
    </citation>
    <scope>NUCLEOTIDE SEQUENCE</scope>
    <source>
        <strain evidence="6">CBS 12478</strain>
    </source>
</reference>
<proteinExistence type="predicted"/>
<dbReference type="OrthoDB" id="10265994at2759"/>
<dbReference type="InterPro" id="IPR010750">
    <property type="entry name" value="SGF29_tudor-like_dom"/>
</dbReference>
<feature type="region of interest" description="Disordered" evidence="5">
    <location>
        <begin position="172"/>
        <end position="200"/>
    </location>
</feature>
<dbReference type="RefSeq" id="XP_031864463.1">
    <property type="nucleotide sequence ID" value="XM_032001573.1"/>
</dbReference>
<dbReference type="InterPro" id="IPR047288">
    <property type="entry name" value="Tudor_SGF29_rpt1"/>
</dbReference>
<keyword evidence="7" id="KW-1185">Reference proteome</keyword>
<dbReference type="EMBL" id="CP144055">
    <property type="protein sequence ID" value="WWD18732.1"/>
    <property type="molecule type" value="Genomic_DNA"/>
</dbReference>
<dbReference type="AlphaFoldDB" id="A0A5M6CDK6"/>
<keyword evidence="4" id="KW-0539">Nucleus</keyword>
<dbReference type="Gene3D" id="2.30.30.140">
    <property type="match status" value="2"/>
</dbReference>
<evidence type="ECO:0000256" key="2">
    <source>
        <dbReference type="ARBA" id="ARBA00023015"/>
    </source>
</evidence>
<protein>
    <submittedName>
        <fullName evidence="6">Uncharacterized protein</fullName>
    </submittedName>
</protein>
<dbReference type="GO" id="GO:0005634">
    <property type="term" value="C:nucleus"/>
    <property type="evidence" value="ECO:0007669"/>
    <property type="project" value="UniProtKB-SubCell"/>
</dbReference>
<organism evidence="6 7">
    <name type="scientific">Kwoniella shandongensis</name>
    <dbReference type="NCBI Taxonomy" id="1734106"/>
    <lineage>
        <taxon>Eukaryota</taxon>
        <taxon>Fungi</taxon>
        <taxon>Dikarya</taxon>
        <taxon>Basidiomycota</taxon>
        <taxon>Agaricomycotina</taxon>
        <taxon>Tremellomycetes</taxon>
        <taxon>Tremellales</taxon>
        <taxon>Cryptococcaceae</taxon>
        <taxon>Kwoniella</taxon>
    </lineage>
</organism>
<keyword evidence="2" id="KW-0805">Transcription regulation</keyword>
<evidence type="ECO:0000256" key="5">
    <source>
        <dbReference type="SAM" id="MobiDB-lite"/>
    </source>
</evidence>
<dbReference type="PANTHER" id="PTHR21539">
    <property type="entry name" value="SAGA-ASSOCIATED FACTOR 29"/>
    <property type="match status" value="1"/>
</dbReference>
<evidence type="ECO:0000256" key="4">
    <source>
        <dbReference type="ARBA" id="ARBA00023242"/>
    </source>
</evidence>